<dbReference type="Proteomes" id="UP000433101">
    <property type="component" value="Unassembled WGS sequence"/>
</dbReference>
<dbReference type="GO" id="GO:0008460">
    <property type="term" value="F:dTDP-glucose 4,6-dehydratase activity"/>
    <property type="evidence" value="ECO:0007669"/>
    <property type="project" value="UniProtKB-EC"/>
</dbReference>
<evidence type="ECO:0000256" key="6">
    <source>
        <dbReference type="ARBA" id="ARBA00023239"/>
    </source>
</evidence>
<dbReference type="CDD" id="cd05246">
    <property type="entry name" value="dTDP_GD_SDR_e"/>
    <property type="match status" value="1"/>
</dbReference>
<comment type="similarity">
    <text evidence="3 7">Belongs to the NAD(P)-dependent epimerase/dehydratase family. dTDP-glucose dehydratase subfamily.</text>
</comment>
<evidence type="ECO:0000259" key="8">
    <source>
        <dbReference type="Pfam" id="PF16363"/>
    </source>
</evidence>
<proteinExistence type="inferred from homology"/>
<comment type="cofactor">
    <cofactor evidence="2 7">
        <name>NAD(+)</name>
        <dbReference type="ChEBI" id="CHEBI:57540"/>
    </cofactor>
</comment>
<dbReference type="SUPFAM" id="SSF51735">
    <property type="entry name" value="NAD(P)-binding Rossmann-fold domains"/>
    <property type="match status" value="1"/>
</dbReference>
<dbReference type="Gene3D" id="3.90.25.10">
    <property type="entry name" value="UDP-galactose 4-epimerase, domain 1"/>
    <property type="match status" value="1"/>
</dbReference>
<keyword evidence="5" id="KW-0520">NAD</keyword>
<name>A0A7X3S9S6_9HYPH</name>
<dbReference type="RefSeq" id="WP_160777429.1">
    <property type="nucleotide sequence ID" value="NZ_WUMV01000009.1"/>
</dbReference>
<evidence type="ECO:0000313" key="9">
    <source>
        <dbReference type="EMBL" id="MXN67198.1"/>
    </source>
</evidence>
<evidence type="ECO:0000256" key="1">
    <source>
        <dbReference type="ARBA" id="ARBA00001539"/>
    </source>
</evidence>
<evidence type="ECO:0000256" key="4">
    <source>
        <dbReference type="ARBA" id="ARBA00011990"/>
    </source>
</evidence>
<feature type="domain" description="NAD(P)-binding" evidence="8">
    <location>
        <begin position="4"/>
        <end position="321"/>
    </location>
</feature>
<evidence type="ECO:0000256" key="5">
    <source>
        <dbReference type="ARBA" id="ARBA00023027"/>
    </source>
</evidence>
<dbReference type="InterPro" id="IPR005888">
    <property type="entry name" value="dTDP_Gluc_deHydtase"/>
</dbReference>
<dbReference type="Pfam" id="PF16363">
    <property type="entry name" value="GDP_Man_Dehyd"/>
    <property type="match status" value="1"/>
</dbReference>
<protein>
    <recommendedName>
        <fullName evidence="4 7">dTDP-glucose 4,6-dehydratase</fullName>
        <ecNumber evidence="4 7">4.2.1.46</ecNumber>
    </recommendedName>
</protein>
<dbReference type="GO" id="GO:0009225">
    <property type="term" value="P:nucleotide-sugar metabolic process"/>
    <property type="evidence" value="ECO:0007669"/>
    <property type="project" value="InterPro"/>
</dbReference>
<dbReference type="InterPro" id="IPR016040">
    <property type="entry name" value="NAD(P)-bd_dom"/>
</dbReference>
<keyword evidence="6 7" id="KW-0456">Lyase</keyword>
<dbReference type="AlphaFoldDB" id="A0A7X3S9S6"/>
<dbReference type="EC" id="4.2.1.46" evidence="4 7"/>
<organism evidence="9 10">
    <name type="scientific">Stappia sediminis</name>
    <dbReference type="NCBI Taxonomy" id="2692190"/>
    <lineage>
        <taxon>Bacteria</taxon>
        <taxon>Pseudomonadati</taxon>
        <taxon>Pseudomonadota</taxon>
        <taxon>Alphaproteobacteria</taxon>
        <taxon>Hyphomicrobiales</taxon>
        <taxon>Stappiaceae</taxon>
        <taxon>Stappia</taxon>
    </lineage>
</organism>
<comment type="catalytic activity">
    <reaction evidence="1 7">
        <text>dTDP-alpha-D-glucose = dTDP-4-dehydro-6-deoxy-alpha-D-glucose + H2O</text>
        <dbReference type="Rhea" id="RHEA:17221"/>
        <dbReference type="ChEBI" id="CHEBI:15377"/>
        <dbReference type="ChEBI" id="CHEBI:57477"/>
        <dbReference type="ChEBI" id="CHEBI:57649"/>
        <dbReference type="EC" id="4.2.1.46"/>
    </reaction>
</comment>
<evidence type="ECO:0000256" key="2">
    <source>
        <dbReference type="ARBA" id="ARBA00001911"/>
    </source>
</evidence>
<gene>
    <name evidence="9" type="primary">rfbB</name>
    <name evidence="9" type="ORF">GR183_19995</name>
</gene>
<evidence type="ECO:0000313" key="10">
    <source>
        <dbReference type="Proteomes" id="UP000433101"/>
    </source>
</evidence>
<evidence type="ECO:0000256" key="7">
    <source>
        <dbReference type="RuleBase" id="RU004473"/>
    </source>
</evidence>
<dbReference type="Gene3D" id="3.40.50.720">
    <property type="entry name" value="NAD(P)-binding Rossmann-like Domain"/>
    <property type="match status" value="1"/>
</dbReference>
<comment type="caution">
    <text evidence="9">The sequence shown here is derived from an EMBL/GenBank/DDBJ whole genome shotgun (WGS) entry which is preliminary data.</text>
</comment>
<dbReference type="InterPro" id="IPR036291">
    <property type="entry name" value="NAD(P)-bd_dom_sf"/>
</dbReference>
<accession>A0A7X3S9S6</accession>
<dbReference type="NCBIfam" id="TIGR01181">
    <property type="entry name" value="dTDP_gluc_dehyt"/>
    <property type="match status" value="1"/>
</dbReference>
<evidence type="ECO:0000256" key="3">
    <source>
        <dbReference type="ARBA" id="ARBA00008178"/>
    </source>
</evidence>
<keyword evidence="10" id="KW-1185">Reference proteome</keyword>
<dbReference type="PANTHER" id="PTHR43000">
    <property type="entry name" value="DTDP-D-GLUCOSE 4,6-DEHYDRATASE-RELATED"/>
    <property type="match status" value="1"/>
</dbReference>
<dbReference type="EMBL" id="WUMV01000009">
    <property type="protein sequence ID" value="MXN67198.1"/>
    <property type="molecule type" value="Genomic_DNA"/>
</dbReference>
<reference evidence="9 10" key="1">
    <citation type="submission" date="2019-12" db="EMBL/GenBank/DDBJ databases">
        <authorList>
            <person name="Li M."/>
        </authorList>
    </citation>
    <scope>NUCLEOTIDE SEQUENCE [LARGE SCALE GENOMIC DNA]</scope>
    <source>
        <strain evidence="9 10">GBMRC 2046</strain>
    </source>
</reference>
<sequence>MKVIVTGGAGFIGSALVLKLVLEEGVDVVTVDSLTYAANLSSLAPVMNHPRHLFVHADIRDGEAMADLFEAEMPDAVIHLAAESHVDRSIDGPKAFVDTNIVGTSCLLEAARHYWSGLPASRKGAFRFHHVSTDEVYGSLGPDGAFRETTPYAPNSPYSASKAAADHLVRAWHHTYGLPTLITNCSNNYGPRQFPEKLIPLMVLNGLEGKPLPVYGKGENVRDWLFVEDHADALWQVLNKGQPGEVYNIGGEAERTNIDVVREICELLDQSIPTARPRRELIAFVADRPGHDARYAMDISRIGAKLGWSPRHSFEEGLEKTVTWYLDNRDWWKSIRSGRYSGARLGLSAGTMPREAAAGR</sequence>